<name>A0ABV2EDW1_9CAUL</name>
<keyword evidence="8" id="KW-1185">Reference proteome</keyword>
<feature type="transmembrane region" description="Helical" evidence="6">
    <location>
        <begin position="308"/>
        <end position="330"/>
    </location>
</feature>
<dbReference type="InterPro" id="IPR050833">
    <property type="entry name" value="Poly_Biosynth_Transport"/>
</dbReference>
<proteinExistence type="predicted"/>
<feature type="transmembrane region" description="Helical" evidence="6">
    <location>
        <begin position="40"/>
        <end position="59"/>
    </location>
</feature>
<comment type="caution">
    <text evidence="7">The sequence shown here is derived from an EMBL/GenBank/DDBJ whole genome shotgun (WGS) entry which is preliminary data.</text>
</comment>
<dbReference type="RefSeq" id="WP_354297075.1">
    <property type="nucleotide sequence ID" value="NZ_JBEPLU010000001.1"/>
</dbReference>
<evidence type="ECO:0000256" key="2">
    <source>
        <dbReference type="ARBA" id="ARBA00022475"/>
    </source>
</evidence>
<feature type="transmembrane region" description="Helical" evidence="6">
    <location>
        <begin position="342"/>
        <end position="366"/>
    </location>
</feature>
<evidence type="ECO:0000256" key="6">
    <source>
        <dbReference type="SAM" id="Phobius"/>
    </source>
</evidence>
<dbReference type="PANTHER" id="PTHR30250:SF31">
    <property type="entry name" value="INNER MEMBRANE PROTEIN YGHQ"/>
    <property type="match status" value="1"/>
</dbReference>
<feature type="transmembrane region" description="Helical" evidence="6">
    <location>
        <begin position="185"/>
        <end position="206"/>
    </location>
</feature>
<gene>
    <name evidence="7" type="ORF">ABID41_000312</name>
</gene>
<keyword evidence="2" id="KW-1003">Cell membrane</keyword>
<evidence type="ECO:0000313" key="8">
    <source>
        <dbReference type="Proteomes" id="UP001549110"/>
    </source>
</evidence>
<sequence>MTNSAKEGLGRIFANAGMLLGGRSVNAVISLGYMALAARALGVAEFGVLVLINTFAQFVGDVVRFQSWQAVLQFGAAPLAEGRREDFQRVVRFGVVLDLISALAGVAVGVVGSLVFGPALGLPEDMRGNAALYALTIAALAPACQIGLLRLFDRFALLSMQQAISSAVRLAGGLVGFAIDAPVGFFLITWGAGSVAAFLYVAVCAWRELGRRGLLANFPWSGPLTAGMPGAWRFAWATNASATLDVAFTHVATLTVGAVVGATEAGLWRVARQIADALAKPARLLIPALYPELAKARASGAEADMHRLAIRIGLIGGAFATVLLLVAVFAGEALLRLVMGDAFAPAAPTMILQVAAAVIGVWALPLEPMLVSMGRPGMVVRVRLIVAIVFLIALPQVISRHGLEGGGVVLIAAAAATALGLLLSLRRLMGRAKAAQ</sequence>
<feature type="transmembrane region" description="Helical" evidence="6">
    <location>
        <begin position="378"/>
        <end position="399"/>
    </location>
</feature>
<feature type="transmembrane region" description="Helical" evidence="6">
    <location>
        <begin position="163"/>
        <end position="179"/>
    </location>
</feature>
<reference evidence="7 8" key="1">
    <citation type="submission" date="2024-06" db="EMBL/GenBank/DDBJ databases">
        <title>Genomic Encyclopedia of Type Strains, Phase IV (KMG-IV): sequencing the most valuable type-strain genomes for metagenomic binning, comparative biology and taxonomic classification.</title>
        <authorList>
            <person name="Goeker M."/>
        </authorList>
    </citation>
    <scope>NUCLEOTIDE SEQUENCE [LARGE SCALE GENOMIC DNA]</scope>
    <source>
        <strain evidence="7 8">DSM 17809</strain>
    </source>
</reference>
<protein>
    <submittedName>
        <fullName evidence="7">O-antigen/teichoic acid export membrane protein</fullName>
    </submittedName>
</protein>
<evidence type="ECO:0000256" key="1">
    <source>
        <dbReference type="ARBA" id="ARBA00004651"/>
    </source>
</evidence>
<evidence type="ECO:0000256" key="5">
    <source>
        <dbReference type="ARBA" id="ARBA00023136"/>
    </source>
</evidence>
<comment type="subcellular location">
    <subcellularLocation>
        <location evidence="1">Cell membrane</location>
        <topology evidence="1">Multi-pass membrane protein</topology>
    </subcellularLocation>
</comment>
<organism evidence="7 8">
    <name type="scientific">Phenylobacterium koreense</name>
    <dbReference type="NCBI Taxonomy" id="266125"/>
    <lineage>
        <taxon>Bacteria</taxon>
        <taxon>Pseudomonadati</taxon>
        <taxon>Pseudomonadota</taxon>
        <taxon>Alphaproteobacteria</taxon>
        <taxon>Caulobacterales</taxon>
        <taxon>Caulobacteraceae</taxon>
        <taxon>Phenylobacterium</taxon>
    </lineage>
</organism>
<accession>A0ABV2EDW1</accession>
<feature type="transmembrane region" description="Helical" evidence="6">
    <location>
        <begin position="130"/>
        <end position="151"/>
    </location>
</feature>
<feature type="transmembrane region" description="Helical" evidence="6">
    <location>
        <begin position="93"/>
        <end position="118"/>
    </location>
</feature>
<evidence type="ECO:0000256" key="4">
    <source>
        <dbReference type="ARBA" id="ARBA00022989"/>
    </source>
</evidence>
<dbReference type="EMBL" id="JBEPLU010000001">
    <property type="protein sequence ID" value="MET3525217.1"/>
    <property type="molecule type" value="Genomic_DNA"/>
</dbReference>
<dbReference type="PANTHER" id="PTHR30250">
    <property type="entry name" value="PST FAMILY PREDICTED COLANIC ACID TRANSPORTER"/>
    <property type="match status" value="1"/>
</dbReference>
<evidence type="ECO:0000256" key="3">
    <source>
        <dbReference type="ARBA" id="ARBA00022692"/>
    </source>
</evidence>
<keyword evidence="5 6" id="KW-0472">Membrane</keyword>
<dbReference type="Proteomes" id="UP001549110">
    <property type="component" value="Unassembled WGS sequence"/>
</dbReference>
<keyword evidence="3 6" id="KW-0812">Transmembrane</keyword>
<feature type="transmembrane region" description="Helical" evidence="6">
    <location>
        <begin position="405"/>
        <end position="425"/>
    </location>
</feature>
<evidence type="ECO:0000313" key="7">
    <source>
        <dbReference type="EMBL" id="MET3525217.1"/>
    </source>
</evidence>
<feature type="transmembrane region" description="Helical" evidence="6">
    <location>
        <begin position="12"/>
        <end position="34"/>
    </location>
</feature>
<keyword evidence="4 6" id="KW-1133">Transmembrane helix</keyword>